<proteinExistence type="predicted"/>
<reference evidence="2" key="1">
    <citation type="submission" date="2022-05" db="EMBL/GenBank/DDBJ databases">
        <authorList>
            <person name="Jo J.-H."/>
            <person name="Im W.-T."/>
        </authorList>
    </citation>
    <scope>NUCLEOTIDE SEQUENCE</scope>
    <source>
        <strain evidence="2">RG327</strain>
    </source>
</reference>
<organism evidence="2 3">
    <name type="scientific">Sphingomonas anseongensis</name>
    <dbReference type="NCBI Taxonomy" id="2908207"/>
    <lineage>
        <taxon>Bacteria</taxon>
        <taxon>Pseudomonadati</taxon>
        <taxon>Pseudomonadota</taxon>
        <taxon>Alphaproteobacteria</taxon>
        <taxon>Sphingomonadales</taxon>
        <taxon>Sphingomonadaceae</taxon>
        <taxon>Sphingomonas</taxon>
    </lineage>
</organism>
<dbReference type="Gene3D" id="2.40.128.520">
    <property type="match status" value="1"/>
</dbReference>
<evidence type="ECO:0000313" key="3">
    <source>
        <dbReference type="Proteomes" id="UP001165343"/>
    </source>
</evidence>
<dbReference type="PANTHER" id="PTHR36919:SF2">
    <property type="entry name" value="BLL6627 PROTEIN"/>
    <property type="match status" value="1"/>
</dbReference>
<dbReference type="RefSeq" id="WP_249868108.1">
    <property type="nucleotide sequence ID" value="NZ_JAMGBC010000001.1"/>
</dbReference>
<comment type="caution">
    <text evidence="2">The sequence shown here is derived from an EMBL/GenBank/DDBJ whole genome shotgun (WGS) entry which is preliminary data.</text>
</comment>
<evidence type="ECO:0000259" key="1">
    <source>
        <dbReference type="Pfam" id="PF09917"/>
    </source>
</evidence>
<feature type="domain" description="DUF2147" evidence="1">
    <location>
        <begin position="23"/>
        <end position="126"/>
    </location>
</feature>
<dbReference type="InterPro" id="IPR019223">
    <property type="entry name" value="DUF2147"/>
</dbReference>
<evidence type="ECO:0000313" key="2">
    <source>
        <dbReference type="EMBL" id="MCL6679194.1"/>
    </source>
</evidence>
<protein>
    <submittedName>
        <fullName evidence="2">DUF2147 domain-containing protein</fullName>
    </submittedName>
</protein>
<name>A0ABT0RG26_9SPHN</name>
<keyword evidence="3" id="KW-1185">Reference proteome</keyword>
<dbReference type="Proteomes" id="UP001165343">
    <property type="component" value="Unassembled WGS sequence"/>
</dbReference>
<accession>A0ABT0RG26</accession>
<gene>
    <name evidence="2" type="ORF">LZ519_07685</name>
</gene>
<sequence>MLFGLILALAVQPAAVAPESIEGTWRSPGGNSIVTIAPCGDSLCGTVAWASEKAKKDSAKTTGQLVGTQLLTGLKRDKRGRWQGKLFIPDKNMRVTAKIERISGDQLKVSGCAMGKSLCKATQWTRVEGPLPDQE</sequence>
<dbReference type="EMBL" id="JAMGBC010000001">
    <property type="protein sequence ID" value="MCL6679194.1"/>
    <property type="molecule type" value="Genomic_DNA"/>
</dbReference>
<dbReference type="PANTHER" id="PTHR36919">
    <property type="entry name" value="BLR1215 PROTEIN"/>
    <property type="match status" value="1"/>
</dbReference>
<dbReference type="Pfam" id="PF09917">
    <property type="entry name" value="DUF2147"/>
    <property type="match status" value="1"/>
</dbReference>